<name>A0A7S8EAL1_9CHLR</name>
<proteinExistence type="predicted"/>
<dbReference type="InterPro" id="IPR000073">
    <property type="entry name" value="AB_hydrolase_1"/>
</dbReference>
<accession>A0A7S8EAL1</accession>
<evidence type="ECO:0000313" key="3">
    <source>
        <dbReference type="Proteomes" id="UP000594468"/>
    </source>
</evidence>
<dbReference type="EMBL" id="CP062983">
    <property type="protein sequence ID" value="QPC83411.1"/>
    <property type="molecule type" value="Genomic_DNA"/>
</dbReference>
<protein>
    <submittedName>
        <fullName evidence="2">Alpha/beta hydrolase</fullName>
    </submittedName>
</protein>
<gene>
    <name evidence="2" type="ORF">G4Y79_03240</name>
</gene>
<dbReference type="KEGG" id="pmet:G4Y79_03240"/>
<dbReference type="AlphaFoldDB" id="A0A7S8EAL1"/>
<organism evidence="2 3">
    <name type="scientific">Phototrophicus methaneseepsis</name>
    <dbReference type="NCBI Taxonomy" id="2710758"/>
    <lineage>
        <taxon>Bacteria</taxon>
        <taxon>Bacillati</taxon>
        <taxon>Chloroflexota</taxon>
        <taxon>Candidatus Thermofontia</taxon>
        <taxon>Phototrophicales</taxon>
        <taxon>Phototrophicaceae</taxon>
        <taxon>Phototrophicus</taxon>
    </lineage>
</organism>
<dbReference type="GO" id="GO:0042171">
    <property type="term" value="F:lysophosphatidic acid acyltransferase activity"/>
    <property type="evidence" value="ECO:0007669"/>
    <property type="project" value="TreeGrafter"/>
</dbReference>
<sequence length="330" mass="37512">MAKEISRLLKVAALYALGQQAFALGYLASRDVKATISQSRNLASSKALLHEQTVRYESYTVHHRIENGIERITYTPHERRYETPIIMQHGMWHGAWCWDAWQALLATWGWESHAHSLPGHARSLPQRPIWLCTLDYYLRFLMDEIERMPHKPILMGHSMGGALAQWYLKYVGDDLPAVVLVAPWTARSSFYEGLPLLVKRDPLVVPLTSLEWSAGNWVRSPRHAAEALITENARMTPEELHACLDNESALAVYQHNPPFWYPPHNVRTPMLLLSGERDAVCSLQGHRSTAALYGATHAVIPNSGHNLMTEASYRHSAEIIHDWLFTQEIG</sequence>
<dbReference type="InterPro" id="IPR029058">
    <property type="entry name" value="AB_hydrolase_fold"/>
</dbReference>
<dbReference type="Proteomes" id="UP000594468">
    <property type="component" value="Chromosome"/>
</dbReference>
<dbReference type="SUPFAM" id="SSF53474">
    <property type="entry name" value="alpha/beta-Hydrolases"/>
    <property type="match status" value="1"/>
</dbReference>
<dbReference type="PANTHER" id="PTHR42886">
    <property type="entry name" value="RE40534P-RELATED"/>
    <property type="match status" value="1"/>
</dbReference>
<dbReference type="Gene3D" id="3.40.50.1820">
    <property type="entry name" value="alpha/beta hydrolase"/>
    <property type="match status" value="1"/>
</dbReference>
<evidence type="ECO:0000259" key="1">
    <source>
        <dbReference type="Pfam" id="PF12697"/>
    </source>
</evidence>
<feature type="domain" description="AB hydrolase-1" evidence="1">
    <location>
        <begin position="89"/>
        <end position="309"/>
    </location>
</feature>
<keyword evidence="3" id="KW-1185">Reference proteome</keyword>
<dbReference type="PANTHER" id="PTHR42886:SF42">
    <property type="entry name" value="ALPHA_BETA-HYDROLASES SUPERFAMILY PROTEIN"/>
    <property type="match status" value="1"/>
</dbReference>
<reference evidence="2 3" key="1">
    <citation type="submission" date="2020-02" db="EMBL/GenBank/DDBJ databases">
        <authorList>
            <person name="Zheng R.K."/>
            <person name="Sun C.M."/>
        </authorList>
    </citation>
    <scope>NUCLEOTIDE SEQUENCE [LARGE SCALE GENOMIC DNA]</scope>
    <source>
        <strain evidence="3">rifampicinis</strain>
    </source>
</reference>
<dbReference type="Pfam" id="PF12697">
    <property type="entry name" value="Abhydrolase_6"/>
    <property type="match status" value="1"/>
</dbReference>
<evidence type="ECO:0000313" key="2">
    <source>
        <dbReference type="EMBL" id="QPC83411.1"/>
    </source>
</evidence>
<dbReference type="RefSeq" id="WP_195171478.1">
    <property type="nucleotide sequence ID" value="NZ_CP062983.1"/>
</dbReference>
<dbReference type="GO" id="GO:0055088">
    <property type="term" value="P:lipid homeostasis"/>
    <property type="evidence" value="ECO:0007669"/>
    <property type="project" value="TreeGrafter"/>
</dbReference>
<dbReference type="GO" id="GO:0052689">
    <property type="term" value="F:carboxylic ester hydrolase activity"/>
    <property type="evidence" value="ECO:0007669"/>
    <property type="project" value="TreeGrafter"/>
</dbReference>
<keyword evidence="2" id="KW-0378">Hydrolase</keyword>
<dbReference type="GO" id="GO:0006654">
    <property type="term" value="P:phosphatidic acid biosynthetic process"/>
    <property type="evidence" value="ECO:0007669"/>
    <property type="project" value="TreeGrafter"/>
</dbReference>